<keyword evidence="2" id="KW-1133">Transmembrane helix</keyword>
<proteinExistence type="predicted"/>
<sequence length="155" mass="16724">MRITKLVVGILMIVLSVFIVFQSMAAGLLNAIENKGATSGSAGILMALAYLISGIVYLATKSKKGLGGDIANAIILGLFGVMALASANKSFGDLMIWIVLGFIIGLGFLIWHLLTNRGAKNNIVTDQYMNNGYNQSNGQQSQYPSRLELHSRRHH</sequence>
<keyword evidence="2" id="KW-0472">Membrane</keyword>
<gene>
    <name evidence="3" type="ORF">ACFQAV_12050</name>
</gene>
<reference evidence="4" key="1">
    <citation type="journal article" date="2019" name="Int. J. Syst. Evol. Microbiol.">
        <title>The Global Catalogue of Microorganisms (GCM) 10K type strain sequencing project: providing services to taxonomists for standard genome sequencing and annotation.</title>
        <authorList>
            <consortium name="The Broad Institute Genomics Platform"/>
            <consortium name="The Broad Institute Genome Sequencing Center for Infectious Disease"/>
            <person name="Wu L."/>
            <person name="Ma J."/>
        </authorList>
    </citation>
    <scope>NUCLEOTIDE SEQUENCE [LARGE SCALE GENOMIC DNA]</scope>
    <source>
        <strain evidence="4">CCM 8927</strain>
    </source>
</reference>
<dbReference type="Proteomes" id="UP001596288">
    <property type="component" value="Unassembled WGS sequence"/>
</dbReference>
<feature type="compositionally biased region" description="Low complexity" evidence="1">
    <location>
        <begin position="134"/>
        <end position="143"/>
    </location>
</feature>
<evidence type="ECO:0000256" key="2">
    <source>
        <dbReference type="SAM" id="Phobius"/>
    </source>
</evidence>
<keyword evidence="4" id="KW-1185">Reference proteome</keyword>
<feature type="transmembrane region" description="Helical" evidence="2">
    <location>
        <begin position="70"/>
        <end position="88"/>
    </location>
</feature>
<dbReference type="EMBL" id="JBHSSF010000036">
    <property type="protein sequence ID" value="MFC6177570.1"/>
    <property type="molecule type" value="Genomic_DNA"/>
</dbReference>
<evidence type="ECO:0008006" key="5">
    <source>
        <dbReference type="Google" id="ProtNLM"/>
    </source>
</evidence>
<evidence type="ECO:0000256" key="1">
    <source>
        <dbReference type="SAM" id="MobiDB-lite"/>
    </source>
</evidence>
<keyword evidence="2" id="KW-0812">Transmembrane</keyword>
<evidence type="ECO:0000313" key="3">
    <source>
        <dbReference type="EMBL" id="MFC6177570.1"/>
    </source>
</evidence>
<feature type="region of interest" description="Disordered" evidence="1">
    <location>
        <begin position="134"/>
        <end position="155"/>
    </location>
</feature>
<protein>
    <recommendedName>
        <fullName evidence="5">MFS transporter</fullName>
    </recommendedName>
</protein>
<feature type="transmembrane region" description="Helical" evidence="2">
    <location>
        <begin position="94"/>
        <end position="114"/>
    </location>
</feature>
<dbReference type="RefSeq" id="WP_179951377.1">
    <property type="nucleotide sequence ID" value="NZ_BJDF01000015.1"/>
</dbReference>
<feature type="transmembrane region" description="Helical" evidence="2">
    <location>
        <begin position="41"/>
        <end position="58"/>
    </location>
</feature>
<organism evidence="3 4">
    <name type="scientific">Companilactobacillus huachuanensis</name>
    <dbReference type="NCBI Taxonomy" id="2559914"/>
    <lineage>
        <taxon>Bacteria</taxon>
        <taxon>Bacillati</taxon>
        <taxon>Bacillota</taxon>
        <taxon>Bacilli</taxon>
        <taxon>Lactobacillales</taxon>
        <taxon>Lactobacillaceae</taxon>
        <taxon>Companilactobacillus</taxon>
    </lineage>
</organism>
<name>A0ABW1RQ65_9LACO</name>
<evidence type="ECO:0000313" key="4">
    <source>
        <dbReference type="Proteomes" id="UP001596288"/>
    </source>
</evidence>
<comment type="caution">
    <text evidence="3">The sequence shown here is derived from an EMBL/GenBank/DDBJ whole genome shotgun (WGS) entry which is preliminary data.</text>
</comment>
<accession>A0ABW1RQ65</accession>